<comment type="similarity">
    <text evidence="3">In the N-terminal section; belongs to the dihydrofolate reductase family.</text>
</comment>
<dbReference type="InterPro" id="IPR001796">
    <property type="entry name" value="DHFR_dom"/>
</dbReference>
<dbReference type="InterPro" id="IPR023451">
    <property type="entry name" value="Thymidate_synth/dCMP_Mease_dom"/>
</dbReference>
<evidence type="ECO:0000259" key="13">
    <source>
        <dbReference type="PROSITE" id="PS51330"/>
    </source>
</evidence>
<sequence length="480" mass="54345">MSDGKVCIVVAGAKCSDGRIAIGINNKIPWTSKADMHNFRQLTTSTSMPICENVVIMGAKTWQSIGKCLPNRYNIVISRNKDARRVYNIPNNVGISSSIELAISELKTVSDIETIYVIGGSYIYKDVIDLKIVDKIHMTFVSNQHDPGAFDNCDTFFPLTVNDLESTFIKSKTSYVTKEAHLTCSYHTYKATVIHEEYQYLQLISKVLEHGEYRSDRTGTGTVSLFGETMRFNLSTHFPLLTTKRTYWKGIVEELLWFIRGSTNANELAEKNVKIWDGNGSRNFLDSVGLVDNEEGDLGPVYGFQWRHFGADYKTMHDSYDSQGTDQLQNVIDQIKNNPTSRRIIMSAWNPNALEKMALPPCHLMCQFYVHDGMLSCQMYQRSADIGLGVPFNIASYALLTCLIAHFTNLKPGEFIHVIGDAHVYTNHIDALKTQLKRKPYDFPTIHINNMPKTIFDVTSDDIILNDYKCHPKIHMDMSA</sequence>
<dbReference type="GO" id="GO:0005829">
    <property type="term" value="C:cytosol"/>
    <property type="evidence" value="ECO:0007669"/>
    <property type="project" value="TreeGrafter"/>
</dbReference>
<keyword evidence="5" id="KW-0489">Methyltransferase</keyword>
<evidence type="ECO:0000256" key="5">
    <source>
        <dbReference type="ARBA" id="ARBA00022603"/>
    </source>
</evidence>
<dbReference type="InterPro" id="IPR024072">
    <property type="entry name" value="DHFR-like_dom_sf"/>
</dbReference>
<evidence type="ECO:0000256" key="12">
    <source>
        <dbReference type="ARBA" id="ARBA00048873"/>
    </source>
</evidence>
<evidence type="ECO:0000256" key="4">
    <source>
        <dbReference type="ARBA" id="ARBA00022563"/>
    </source>
</evidence>
<dbReference type="Gene3D" id="3.40.430.10">
    <property type="entry name" value="Dihydrofolate Reductase, subunit A"/>
    <property type="match status" value="1"/>
</dbReference>
<evidence type="ECO:0000256" key="8">
    <source>
        <dbReference type="ARBA" id="ARBA00022857"/>
    </source>
</evidence>
<keyword evidence="8" id="KW-0521">NADP</keyword>
<dbReference type="CDD" id="cd00351">
    <property type="entry name" value="TS_Pyrimidine_HMase"/>
    <property type="match status" value="1"/>
</dbReference>
<evidence type="ECO:0000256" key="6">
    <source>
        <dbReference type="ARBA" id="ARBA00022679"/>
    </source>
</evidence>
<evidence type="ECO:0000256" key="7">
    <source>
        <dbReference type="ARBA" id="ARBA00022727"/>
    </source>
</evidence>
<dbReference type="PIRSF" id="PIRSF000389">
    <property type="entry name" value="DHFR-TS"/>
    <property type="match status" value="1"/>
</dbReference>
<dbReference type="FunFam" id="3.30.572.10:FF:000002">
    <property type="entry name" value="Possible thymidylate synthase"/>
    <property type="match status" value="1"/>
</dbReference>
<keyword evidence="4" id="KW-0554">One-carbon metabolism</keyword>
<dbReference type="HAMAP" id="MF_00008">
    <property type="entry name" value="Thymidy_synth_bact"/>
    <property type="match status" value="1"/>
</dbReference>
<comment type="similarity">
    <text evidence="2">In the C-terminal section; belongs to the thymidylate synthase family.</text>
</comment>
<dbReference type="PROSITE" id="PS00075">
    <property type="entry name" value="DHFR_1"/>
    <property type="match status" value="1"/>
</dbReference>
<dbReference type="SUPFAM" id="SSF55831">
    <property type="entry name" value="Thymidylate synthase/dCMP hydroxymethylase"/>
    <property type="match status" value="1"/>
</dbReference>
<dbReference type="GO" id="GO:0004146">
    <property type="term" value="F:dihydrofolate reductase activity"/>
    <property type="evidence" value="ECO:0007669"/>
    <property type="project" value="UniProtKB-EC"/>
</dbReference>
<dbReference type="NCBIfam" id="NF002497">
    <property type="entry name" value="PRK01827.1-3"/>
    <property type="match status" value="1"/>
</dbReference>
<dbReference type="Pfam" id="PF00303">
    <property type="entry name" value="Thymidylat_synt"/>
    <property type="match status" value="1"/>
</dbReference>
<comment type="catalytic activity">
    <reaction evidence="12">
        <text>(6S)-5,6,7,8-tetrahydrofolate + NADP(+) = 7,8-dihydrofolate + NADPH + H(+)</text>
        <dbReference type="Rhea" id="RHEA:15009"/>
        <dbReference type="ChEBI" id="CHEBI:15378"/>
        <dbReference type="ChEBI" id="CHEBI:57451"/>
        <dbReference type="ChEBI" id="CHEBI:57453"/>
        <dbReference type="ChEBI" id="CHEBI:57783"/>
        <dbReference type="ChEBI" id="CHEBI:58349"/>
        <dbReference type="EC" id="1.5.1.3"/>
    </reaction>
</comment>
<dbReference type="SUPFAM" id="SSF53597">
    <property type="entry name" value="Dihydrofolate reductase-like"/>
    <property type="match status" value="1"/>
</dbReference>
<evidence type="ECO:0000256" key="3">
    <source>
        <dbReference type="ARBA" id="ARBA00010176"/>
    </source>
</evidence>
<dbReference type="InterPro" id="IPR020940">
    <property type="entry name" value="Thymidylate_synthase_AS"/>
</dbReference>
<dbReference type="InterPro" id="IPR000398">
    <property type="entry name" value="Thymidylate_synthase"/>
</dbReference>
<protein>
    <recommendedName>
        <fullName evidence="13">DHFR domain-containing protein</fullName>
    </recommendedName>
</protein>
<dbReference type="PROSITE" id="PS51330">
    <property type="entry name" value="DHFR_2"/>
    <property type="match status" value="1"/>
</dbReference>
<dbReference type="Pfam" id="PF00186">
    <property type="entry name" value="DHFR_1"/>
    <property type="match status" value="1"/>
</dbReference>
<dbReference type="InterPro" id="IPR017925">
    <property type="entry name" value="DHFR_CS"/>
</dbReference>
<evidence type="ECO:0000256" key="11">
    <source>
        <dbReference type="ARBA" id="ARBA00047344"/>
    </source>
</evidence>
<evidence type="ECO:0000313" key="14">
    <source>
        <dbReference type="EMBL" id="QHU33739.1"/>
    </source>
</evidence>
<dbReference type="GO" id="GO:0046654">
    <property type="term" value="P:tetrahydrofolate biosynthetic process"/>
    <property type="evidence" value="ECO:0007669"/>
    <property type="project" value="UniProtKB-UniPathway"/>
</dbReference>
<keyword evidence="6" id="KW-0808">Transferase</keyword>
<dbReference type="GO" id="GO:0004799">
    <property type="term" value="F:thymidylate synthase activity"/>
    <property type="evidence" value="ECO:0007669"/>
    <property type="project" value="UniProtKB-EC"/>
</dbReference>
<dbReference type="InterPro" id="IPR045097">
    <property type="entry name" value="Thymidate_synth/dCMP_Mease"/>
</dbReference>
<evidence type="ECO:0000256" key="1">
    <source>
        <dbReference type="ARBA" id="ARBA00004903"/>
    </source>
</evidence>
<reference evidence="14" key="1">
    <citation type="journal article" date="2020" name="Nature">
        <title>Giant virus diversity and host interactions through global metagenomics.</title>
        <authorList>
            <person name="Schulz F."/>
            <person name="Roux S."/>
            <person name="Paez-Espino D."/>
            <person name="Jungbluth S."/>
            <person name="Walsh D.A."/>
            <person name="Denef V.J."/>
            <person name="McMahon K.D."/>
            <person name="Konstantinidis K.T."/>
            <person name="Eloe-Fadrosh E.A."/>
            <person name="Kyrpides N.C."/>
            <person name="Woyke T."/>
        </authorList>
    </citation>
    <scope>NUCLEOTIDE SEQUENCE</scope>
    <source>
        <strain evidence="14">GVMAG-S-1016704-121</strain>
    </source>
</reference>
<dbReference type="NCBIfam" id="TIGR03284">
    <property type="entry name" value="thym_sym"/>
    <property type="match status" value="1"/>
</dbReference>
<dbReference type="PANTHER" id="PTHR11548">
    <property type="entry name" value="THYMIDYLATE SYNTHASE 1"/>
    <property type="match status" value="1"/>
</dbReference>
<keyword evidence="10" id="KW-0511">Multifunctional enzyme</keyword>
<dbReference type="GO" id="GO:0006231">
    <property type="term" value="P:dTMP biosynthetic process"/>
    <property type="evidence" value="ECO:0007669"/>
    <property type="project" value="InterPro"/>
</dbReference>
<organism evidence="14">
    <name type="scientific">viral metagenome</name>
    <dbReference type="NCBI Taxonomy" id="1070528"/>
    <lineage>
        <taxon>unclassified sequences</taxon>
        <taxon>metagenomes</taxon>
        <taxon>organismal metagenomes</taxon>
    </lineage>
</organism>
<comment type="pathway">
    <text evidence="1">Cofactor biosynthesis; tetrahydrofolate biosynthesis; 5,6,7,8-tetrahydrofolate from 7,8-dihydrofolate: step 1/1.</text>
</comment>
<keyword evidence="9" id="KW-0560">Oxidoreductase</keyword>
<evidence type="ECO:0000256" key="9">
    <source>
        <dbReference type="ARBA" id="ARBA00023002"/>
    </source>
</evidence>
<dbReference type="PROSITE" id="PS00091">
    <property type="entry name" value="THYMIDYLATE_SYNTHASE"/>
    <property type="match status" value="1"/>
</dbReference>
<feature type="domain" description="DHFR" evidence="13">
    <location>
        <begin position="5"/>
        <end position="191"/>
    </location>
</feature>
<proteinExistence type="inferred from homology"/>
<accession>A0A6C0LSK5</accession>
<dbReference type="AlphaFoldDB" id="A0A6C0LSK5"/>
<dbReference type="Gene3D" id="3.30.572.10">
    <property type="entry name" value="Thymidylate synthase/dCMP hydroxymethylase domain"/>
    <property type="match status" value="1"/>
</dbReference>
<evidence type="ECO:0000256" key="2">
    <source>
        <dbReference type="ARBA" id="ARBA00006900"/>
    </source>
</evidence>
<keyword evidence="7" id="KW-0545">Nucleotide biosynthesis</keyword>
<dbReference type="GO" id="GO:0005739">
    <property type="term" value="C:mitochondrion"/>
    <property type="evidence" value="ECO:0007669"/>
    <property type="project" value="TreeGrafter"/>
</dbReference>
<dbReference type="PANTHER" id="PTHR11548:SF2">
    <property type="entry name" value="THYMIDYLATE SYNTHASE"/>
    <property type="match status" value="1"/>
</dbReference>
<evidence type="ECO:0000256" key="10">
    <source>
        <dbReference type="ARBA" id="ARBA00023268"/>
    </source>
</evidence>
<dbReference type="EMBL" id="MN740561">
    <property type="protein sequence ID" value="QHU33739.1"/>
    <property type="molecule type" value="Genomic_DNA"/>
</dbReference>
<comment type="catalytic activity">
    <reaction evidence="11">
        <text>dUMP + (6R)-5,10-methylene-5,6,7,8-tetrahydrofolate = 7,8-dihydrofolate + dTMP</text>
        <dbReference type="Rhea" id="RHEA:12104"/>
        <dbReference type="ChEBI" id="CHEBI:15636"/>
        <dbReference type="ChEBI" id="CHEBI:57451"/>
        <dbReference type="ChEBI" id="CHEBI:63528"/>
        <dbReference type="ChEBI" id="CHEBI:246422"/>
        <dbReference type="EC" id="2.1.1.45"/>
    </reaction>
</comment>
<dbReference type="CDD" id="cd00209">
    <property type="entry name" value="DHFR"/>
    <property type="match status" value="1"/>
</dbReference>
<dbReference type="InterPro" id="IPR036926">
    <property type="entry name" value="Thymidate_synth/dCMP_Mease_sf"/>
</dbReference>
<dbReference type="InterPro" id="IPR012262">
    <property type="entry name" value="DHFR-TS"/>
</dbReference>
<dbReference type="PRINTS" id="PR00108">
    <property type="entry name" value="THYMDSNTHASE"/>
</dbReference>
<dbReference type="UniPathway" id="UPA00077">
    <property type="reaction ID" value="UER00158"/>
</dbReference>
<dbReference type="GO" id="GO:0032259">
    <property type="term" value="P:methylation"/>
    <property type="evidence" value="ECO:0007669"/>
    <property type="project" value="UniProtKB-KW"/>
</dbReference>
<dbReference type="GO" id="GO:0006730">
    <property type="term" value="P:one-carbon metabolic process"/>
    <property type="evidence" value="ECO:0007669"/>
    <property type="project" value="UniProtKB-KW"/>
</dbReference>
<name>A0A6C0LSK5_9ZZZZ</name>